<reference evidence="2" key="1">
    <citation type="submission" date="2023-04" db="EMBL/GenBank/DDBJ databases">
        <title>Complete genome sequence of Temperatibacter marinus.</title>
        <authorList>
            <person name="Rong J.-C."/>
            <person name="Yi M.-L."/>
            <person name="Zhao Q."/>
        </authorList>
    </citation>
    <scope>NUCLEOTIDE SEQUENCE</scope>
    <source>
        <strain evidence="2">NBRC 110045</strain>
    </source>
</reference>
<dbReference type="Proteomes" id="UP001268683">
    <property type="component" value="Chromosome"/>
</dbReference>
<gene>
    <name evidence="2" type="ORF">QGN29_05355</name>
</gene>
<evidence type="ECO:0000256" key="1">
    <source>
        <dbReference type="SAM" id="SignalP"/>
    </source>
</evidence>
<dbReference type="RefSeq" id="WP_310799658.1">
    <property type="nucleotide sequence ID" value="NZ_CP123872.1"/>
</dbReference>
<feature type="chain" id="PRO_5041435272" description="UrcA family protein" evidence="1">
    <location>
        <begin position="32"/>
        <end position="135"/>
    </location>
</feature>
<evidence type="ECO:0000313" key="2">
    <source>
        <dbReference type="EMBL" id="WND03800.1"/>
    </source>
</evidence>
<organism evidence="2 3">
    <name type="scientific">Temperatibacter marinus</name>
    <dbReference type="NCBI Taxonomy" id="1456591"/>
    <lineage>
        <taxon>Bacteria</taxon>
        <taxon>Pseudomonadati</taxon>
        <taxon>Pseudomonadota</taxon>
        <taxon>Alphaproteobacteria</taxon>
        <taxon>Kordiimonadales</taxon>
        <taxon>Temperatibacteraceae</taxon>
        <taxon>Temperatibacter</taxon>
    </lineage>
</organism>
<protein>
    <recommendedName>
        <fullName evidence="4">UrcA family protein</fullName>
    </recommendedName>
</protein>
<feature type="signal peptide" evidence="1">
    <location>
        <begin position="1"/>
        <end position="31"/>
    </location>
</feature>
<name>A0AA52HBJ0_9PROT</name>
<dbReference type="KEGG" id="tmk:QGN29_05355"/>
<keyword evidence="1" id="KW-0732">Signal</keyword>
<dbReference type="AlphaFoldDB" id="A0AA52HBJ0"/>
<evidence type="ECO:0000313" key="3">
    <source>
        <dbReference type="Proteomes" id="UP001268683"/>
    </source>
</evidence>
<sequence>MIYPVKLSHTRKIILSLALFTYFISLTSVTADEETPFIDGFSDVPLLPGFSLVADRTMIYDAPSGTIAIAAIASDLTPFEGFKRYRQSLLSLGWECRQEKNKMRCKNASSILEITAEKNKKLQQYFSLKSVPLKE</sequence>
<evidence type="ECO:0008006" key="4">
    <source>
        <dbReference type="Google" id="ProtNLM"/>
    </source>
</evidence>
<dbReference type="EMBL" id="CP123872">
    <property type="protein sequence ID" value="WND03800.1"/>
    <property type="molecule type" value="Genomic_DNA"/>
</dbReference>
<keyword evidence="3" id="KW-1185">Reference proteome</keyword>
<proteinExistence type="predicted"/>
<accession>A0AA52HBJ0</accession>